<dbReference type="OrthoDB" id="629492at2759"/>
<accession>A0A2G2VT65</accession>
<gene>
    <name evidence="2" type="ORF">CQW23_23867</name>
</gene>
<evidence type="ECO:0000313" key="2">
    <source>
        <dbReference type="EMBL" id="PHT36167.1"/>
    </source>
</evidence>
<evidence type="ECO:0000313" key="3">
    <source>
        <dbReference type="Proteomes" id="UP000224567"/>
    </source>
</evidence>
<dbReference type="EMBL" id="MLFT02000010">
    <property type="protein sequence ID" value="PHT36167.1"/>
    <property type="molecule type" value="Genomic_DNA"/>
</dbReference>
<organism evidence="2 3">
    <name type="scientific">Capsicum baccatum</name>
    <name type="common">Peruvian pepper</name>
    <dbReference type="NCBI Taxonomy" id="33114"/>
    <lineage>
        <taxon>Eukaryota</taxon>
        <taxon>Viridiplantae</taxon>
        <taxon>Streptophyta</taxon>
        <taxon>Embryophyta</taxon>
        <taxon>Tracheophyta</taxon>
        <taxon>Spermatophyta</taxon>
        <taxon>Magnoliopsida</taxon>
        <taxon>eudicotyledons</taxon>
        <taxon>Gunneridae</taxon>
        <taxon>Pentapetalae</taxon>
        <taxon>asterids</taxon>
        <taxon>lamiids</taxon>
        <taxon>Solanales</taxon>
        <taxon>Solanaceae</taxon>
        <taxon>Solanoideae</taxon>
        <taxon>Capsiceae</taxon>
        <taxon>Capsicum</taxon>
    </lineage>
</organism>
<evidence type="ECO:0000259" key="1">
    <source>
        <dbReference type="Pfam" id="PF13877"/>
    </source>
</evidence>
<dbReference type="AlphaFoldDB" id="A0A2G2VT65"/>
<reference evidence="2 3" key="1">
    <citation type="journal article" date="2017" name="Genome Biol.">
        <title>New reference genome sequences of hot pepper reveal the massive evolution of plant disease-resistance genes by retroduplication.</title>
        <authorList>
            <person name="Kim S."/>
            <person name="Park J."/>
            <person name="Yeom S.I."/>
            <person name="Kim Y.M."/>
            <person name="Seo E."/>
            <person name="Kim K.T."/>
            <person name="Kim M.S."/>
            <person name="Lee J.M."/>
            <person name="Cheong K."/>
            <person name="Shin H.S."/>
            <person name="Kim S.B."/>
            <person name="Han K."/>
            <person name="Lee J."/>
            <person name="Park M."/>
            <person name="Lee H.A."/>
            <person name="Lee H.Y."/>
            <person name="Lee Y."/>
            <person name="Oh S."/>
            <person name="Lee J.H."/>
            <person name="Choi E."/>
            <person name="Choi E."/>
            <person name="Lee S.E."/>
            <person name="Jeon J."/>
            <person name="Kim H."/>
            <person name="Choi G."/>
            <person name="Song H."/>
            <person name="Lee J."/>
            <person name="Lee S.C."/>
            <person name="Kwon J.K."/>
            <person name="Lee H.Y."/>
            <person name="Koo N."/>
            <person name="Hong Y."/>
            <person name="Kim R.W."/>
            <person name="Kang W.H."/>
            <person name="Huh J.H."/>
            <person name="Kang B.C."/>
            <person name="Yang T.J."/>
            <person name="Lee Y.H."/>
            <person name="Bennetzen J.L."/>
            <person name="Choi D."/>
        </authorList>
    </citation>
    <scope>NUCLEOTIDE SEQUENCE [LARGE SCALE GENOMIC DNA]</scope>
    <source>
        <strain evidence="3">cv. PBC81</strain>
    </source>
</reference>
<dbReference type="Pfam" id="PF13877">
    <property type="entry name" value="RPAP3_C"/>
    <property type="match status" value="1"/>
</dbReference>
<dbReference type="PANTHER" id="PTHR47329:SF1">
    <property type="entry name" value="OS05G0129900 PROTEIN"/>
    <property type="match status" value="1"/>
</dbReference>
<comment type="caution">
    <text evidence="2">The sequence shown here is derived from an EMBL/GenBank/DDBJ whole genome shotgun (WGS) entry which is preliminary data.</text>
</comment>
<dbReference type="STRING" id="33114.A0A2G2VT65"/>
<name>A0A2G2VT65_CAPBA</name>
<dbReference type="Proteomes" id="UP000224567">
    <property type="component" value="Unassembled WGS sequence"/>
</dbReference>
<dbReference type="PANTHER" id="PTHR47329">
    <property type="entry name" value="OS05G0129900 PROTEIN"/>
    <property type="match status" value="1"/>
</dbReference>
<protein>
    <recommendedName>
        <fullName evidence="1">RNA-polymerase II-associated protein 3-like C-terminal domain-containing protein</fullName>
    </recommendedName>
</protein>
<dbReference type="InterPro" id="IPR025986">
    <property type="entry name" value="RPAP3-like_C"/>
</dbReference>
<feature type="domain" description="RNA-polymerase II-associated protein 3-like C-terminal" evidence="1">
    <location>
        <begin position="40"/>
        <end position="129"/>
    </location>
</feature>
<keyword evidence="3" id="KW-1185">Reference proteome</keyword>
<proteinExistence type="predicted"/>
<reference evidence="3" key="2">
    <citation type="journal article" date="2017" name="J. Anim. Genet.">
        <title>Multiple reference genome sequences of hot pepper reveal the massive evolution of plant disease resistance genes by retroduplication.</title>
        <authorList>
            <person name="Kim S."/>
            <person name="Park J."/>
            <person name="Yeom S.-I."/>
            <person name="Kim Y.-M."/>
            <person name="Seo E."/>
            <person name="Kim K.-T."/>
            <person name="Kim M.-S."/>
            <person name="Lee J.M."/>
            <person name="Cheong K."/>
            <person name="Shin H.-S."/>
            <person name="Kim S.-B."/>
            <person name="Han K."/>
            <person name="Lee J."/>
            <person name="Park M."/>
            <person name="Lee H.-A."/>
            <person name="Lee H.-Y."/>
            <person name="Lee Y."/>
            <person name="Oh S."/>
            <person name="Lee J.H."/>
            <person name="Choi E."/>
            <person name="Choi E."/>
            <person name="Lee S.E."/>
            <person name="Jeon J."/>
            <person name="Kim H."/>
            <person name="Choi G."/>
            <person name="Song H."/>
            <person name="Lee J."/>
            <person name="Lee S.-C."/>
            <person name="Kwon J.-K."/>
            <person name="Lee H.-Y."/>
            <person name="Koo N."/>
            <person name="Hong Y."/>
            <person name="Kim R.W."/>
            <person name="Kang W.-H."/>
            <person name="Huh J.H."/>
            <person name="Kang B.-C."/>
            <person name="Yang T.-J."/>
            <person name="Lee Y.-H."/>
            <person name="Bennetzen J.L."/>
            <person name="Choi D."/>
        </authorList>
    </citation>
    <scope>NUCLEOTIDE SEQUENCE [LARGE SCALE GENOMIC DNA]</scope>
    <source>
        <strain evidence="3">cv. PBC81</strain>
    </source>
</reference>
<sequence length="238" mass="26782">MIWTDIALRKTQQELDESVQELAARAADLAKTEAAKNIAAPNSAYQFEVSWRGLSGDRNLQTHLLKITSPAMLPRIFKNALSASMLMDILRCVATFFIEDMNLAIRYLEDLTKVPRFDMIIMCLSSTDKSELLKMWEEVFCKGAGGHTATLGALCFNPDSIIETVVCIHLTDMPDTKLTGVQPVTPARRVSVSRHWLLRLLSTEITEITELLRLLRFPESHDCLSSMDHSLTEEIVKT</sequence>